<proteinExistence type="predicted"/>
<dbReference type="OrthoDB" id="3858470at2759"/>
<feature type="domain" description="F-box" evidence="1">
    <location>
        <begin position="8"/>
        <end position="57"/>
    </location>
</feature>
<evidence type="ECO:0000313" key="2">
    <source>
        <dbReference type="EMBL" id="KAG9701133.1"/>
    </source>
</evidence>
<dbReference type="EMBL" id="JAHFXF010000004">
    <property type="protein sequence ID" value="KAG9701133.1"/>
    <property type="molecule type" value="Genomic_DNA"/>
</dbReference>
<dbReference type="PROSITE" id="PS50181">
    <property type="entry name" value="FBOX"/>
    <property type="match status" value="1"/>
</dbReference>
<reference evidence="2" key="2">
    <citation type="submission" date="2021-08" db="EMBL/GenBank/DDBJ databases">
        <authorList>
            <person name="Gostincar C."/>
            <person name="Sun X."/>
            <person name="Song Z."/>
            <person name="Gunde-Cimerman N."/>
        </authorList>
    </citation>
    <scope>NUCLEOTIDE SEQUENCE</scope>
    <source>
        <strain evidence="2">EXF-9911</strain>
    </source>
</reference>
<evidence type="ECO:0000259" key="1">
    <source>
        <dbReference type="PROSITE" id="PS50181"/>
    </source>
</evidence>
<sequence length="377" mass="42907">MAPSPPTTFRLKDLPSEIFKLVLNNVDKSDLPAIRSTCKILKEETDDHFHVAFFTEIECDLSQRKLEKLVWLSKQSQLACHIKTLLFSIHDNYTARSIHRLVDVVINNLSFFSNSLTLGVTSQQWNHPSFSRHCGQMTEFLNNRLVPLADIISIKSWKIVTRTDNLRHDRDMNLADCFSSIAGFVGSELRRDATSPLGIELEIHERAGDPTRYITVTKGPASRTHAIPENFNCEQPYAGDNGQPLTYTLDDAVFTQYWNTDSLTIRNSVFLLSTLHISTRWNTPLKHLILENVGIRYFVSDEFDIEPLDWIDTLQRLQLGSLESCRLVNLYDGNGDFFVEGVWEFTATPYCSVSNAIAGLIENVQRARAHKDEAEAQ</sequence>
<accession>A0A9P8EWB3</accession>
<dbReference type="Proteomes" id="UP000779574">
    <property type="component" value="Unassembled WGS sequence"/>
</dbReference>
<dbReference type="Pfam" id="PF00646">
    <property type="entry name" value="F-box"/>
    <property type="match status" value="1"/>
</dbReference>
<feature type="non-terminal residue" evidence="2">
    <location>
        <position position="377"/>
    </location>
</feature>
<evidence type="ECO:0000313" key="3">
    <source>
        <dbReference type="Proteomes" id="UP000779574"/>
    </source>
</evidence>
<comment type="caution">
    <text evidence="2">The sequence shown here is derived from an EMBL/GenBank/DDBJ whole genome shotgun (WGS) entry which is preliminary data.</text>
</comment>
<gene>
    <name evidence="2" type="ORF">KCU76_g248</name>
</gene>
<reference evidence="2" key="1">
    <citation type="journal article" date="2021" name="J Fungi (Basel)">
        <title>Virulence traits and population genomics of the black yeast Aureobasidium melanogenum.</title>
        <authorList>
            <person name="Cernosa A."/>
            <person name="Sun X."/>
            <person name="Gostincar C."/>
            <person name="Fang C."/>
            <person name="Gunde-Cimerman N."/>
            <person name="Song Z."/>
        </authorList>
    </citation>
    <scope>NUCLEOTIDE SEQUENCE</scope>
    <source>
        <strain evidence="2">EXF-9911</strain>
    </source>
</reference>
<dbReference type="AlphaFoldDB" id="A0A9P8EWB3"/>
<dbReference type="InterPro" id="IPR001810">
    <property type="entry name" value="F-box_dom"/>
</dbReference>
<organism evidence="2 3">
    <name type="scientific">Aureobasidium melanogenum</name>
    <name type="common">Aureobasidium pullulans var. melanogenum</name>
    <dbReference type="NCBI Taxonomy" id="46634"/>
    <lineage>
        <taxon>Eukaryota</taxon>
        <taxon>Fungi</taxon>
        <taxon>Dikarya</taxon>
        <taxon>Ascomycota</taxon>
        <taxon>Pezizomycotina</taxon>
        <taxon>Dothideomycetes</taxon>
        <taxon>Dothideomycetidae</taxon>
        <taxon>Dothideales</taxon>
        <taxon>Saccotheciaceae</taxon>
        <taxon>Aureobasidium</taxon>
    </lineage>
</organism>
<protein>
    <recommendedName>
        <fullName evidence="1">F-box domain-containing protein</fullName>
    </recommendedName>
</protein>
<name>A0A9P8EWB3_AURME</name>